<comment type="caution">
    <text evidence="1">The sequence shown here is derived from an EMBL/GenBank/DDBJ whole genome shotgun (WGS) entry which is preliminary data.</text>
</comment>
<dbReference type="Proteomes" id="UP001482154">
    <property type="component" value="Unassembled WGS sequence"/>
</dbReference>
<protein>
    <recommendedName>
        <fullName evidence="3">DUF4261 domain-containing protein</fullName>
    </recommendedName>
</protein>
<organism evidence="1 2">
    <name type="scientific">Anaerostipes amylophilus</name>
    <dbReference type="NCBI Taxonomy" id="2981779"/>
    <lineage>
        <taxon>Bacteria</taxon>
        <taxon>Bacillati</taxon>
        <taxon>Bacillota</taxon>
        <taxon>Clostridia</taxon>
        <taxon>Lachnospirales</taxon>
        <taxon>Lachnospiraceae</taxon>
        <taxon>Anaerostipes</taxon>
    </lineage>
</organism>
<evidence type="ECO:0000313" key="2">
    <source>
        <dbReference type="Proteomes" id="UP001482154"/>
    </source>
</evidence>
<reference evidence="1 2" key="1">
    <citation type="submission" date="2024-04" db="EMBL/GenBank/DDBJ databases">
        <title>Human intestinal bacterial collection.</title>
        <authorList>
            <person name="Pauvert C."/>
            <person name="Hitch T.C.A."/>
            <person name="Clavel T."/>
        </authorList>
    </citation>
    <scope>NUCLEOTIDE SEQUENCE [LARGE SCALE GENOMIC DNA]</scope>
    <source>
        <strain evidence="1 2">CLA-AA-H249</strain>
    </source>
</reference>
<name>A0ABV1IW10_9FIRM</name>
<dbReference type="RefSeq" id="WP_349111127.1">
    <property type="nucleotide sequence ID" value="NZ_JBBNIN010000013.1"/>
</dbReference>
<evidence type="ECO:0000313" key="1">
    <source>
        <dbReference type="EMBL" id="MEQ2711406.1"/>
    </source>
</evidence>
<dbReference type="EMBL" id="JBBNIN010000013">
    <property type="protein sequence ID" value="MEQ2711406.1"/>
    <property type="molecule type" value="Genomic_DNA"/>
</dbReference>
<evidence type="ECO:0008006" key="3">
    <source>
        <dbReference type="Google" id="ProtNLM"/>
    </source>
</evidence>
<keyword evidence="2" id="KW-1185">Reference proteome</keyword>
<gene>
    <name evidence="1" type="ORF">AAAU51_09490</name>
</gene>
<accession>A0ABV1IW10</accession>
<proteinExistence type="predicted"/>
<sequence length="289" mass="32833">MKQIIFKYLKELGIEGLASFKNAPAIFLDQAPDDSDSRWDGSQYGRIIYGLNLKDDSERKVSGTMEIAIAYLFNNKGYKNLLEAKKVLKKAFEGVFLTDADTTISLVWRKSESFQEAIEGQADVEVCGSILTFDAYAFPKHSYHPLDAVGSLAKHIDEHWDVTVINHTELDEIWKPDDEEVVVYTRLDSMQPGTFPSTYACTWFTNNIKVHVISGSDVNADQFIMNLLQDLQERERFVMDDGSPFFVNQLAYSTKLDPLRDGQVSVRGQYGKLREMDEESEEIKGITIN</sequence>